<keyword evidence="3" id="KW-1185">Reference proteome</keyword>
<gene>
    <name evidence="1" type="ORF">V6N11_080741</name>
    <name evidence="2" type="ORF">V6N11_080748</name>
</gene>
<protein>
    <submittedName>
        <fullName evidence="1">Uncharacterized protein</fullName>
    </submittedName>
</protein>
<dbReference type="EMBL" id="JBBPBN010000037">
    <property type="protein sequence ID" value="KAK9000238.1"/>
    <property type="molecule type" value="Genomic_DNA"/>
</dbReference>
<sequence>MLIFSVSFQFYRMSPKGQTHPAAWLALNYSFSHFLVDVGFFVGSQLNRELAKVLSWEGKKENGDAGDRTPCLSHAKRALYHLSYIPLITWQHKKDRALVTSRSTHGCISLLPSYGFASYKFSL</sequence>
<evidence type="ECO:0000313" key="3">
    <source>
        <dbReference type="Proteomes" id="UP001396334"/>
    </source>
</evidence>
<proteinExistence type="predicted"/>
<dbReference type="Proteomes" id="UP001396334">
    <property type="component" value="Unassembled WGS sequence"/>
</dbReference>
<name>A0ABR2QHT6_9ROSI</name>
<evidence type="ECO:0000313" key="1">
    <source>
        <dbReference type="EMBL" id="KAK9000238.1"/>
    </source>
</evidence>
<reference evidence="1 3" key="1">
    <citation type="journal article" date="2024" name="G3 (Bethesda)">
        <title>Genome assembly of Hibiscus sabdariffa L. provides insights into metabolisms of medicinal natural products.</title>
        <authorList>
            <person name="Kim T."/>
        </authorList>
    </citation>
    <scope>NUCLEOTIDE SEQUENCE [LARGE SCALE GENOMIC DNA]</scope>
    <source>
        <strain evidence="1">TK-2024</strain>
        <tissue evidence="1">Old leaves</tissue>
    </source>
</reference>
<dbReference type="EMBL" id="JBBPBN010000037">
    <property type="protein sequence ID" value="KAK9000245.1"/>
    <property type="molecule type" value="Genomic_DNA"/>
</dbReference>
<evidence type="ECO:0000313" key="2">
    <source>
        <dbReference type="EMBL" id="KAK9000245.1"/>
    </source>
</evidence>
<organism evidence="1 3">
    <name type="scientific">Hibiscus sabdariffa</name>
    <name type="common">roselle</name>
    <dbReference type="NCBI Taxonomy" id="183260"/>
    <lineage>
        <taxon>Eukaryota</taxon>
        <taxon>Viridiplantae</taxon>
        <taxon>Streptophyta</taxon>
        <taxon>Embryophyta</taxon>
        <taxon>Tracheophyta</taxon>
        <taxon>Spermatophyta</taxon>
        <taxon>Magnoliopsida</taxon>
        <taxon>eudicotyledons</taxon>
        <taxon>Gunneridae</taxon>
        <taxon>Pentapetalae</taxon>
        <taxon>rosids</taxon>
        <taxon>malvids</taxon>
        <taxon>Malvales</taxon>
        <taxon>Malvaceae</taxon>
        <taxon>Malvoideae</taxon>
        <taxon>Hibiscus</taxon>
    </lineage>
</organism>
<accession>A0ABR2QHT6</accession>
<comment type="caution">
    <text evidence="1">The sequence shown here is derived from an EMBL/GenBank/DDBJ whole genome shotgun (WGS) entry which is preliminary data.</text>
</comment>